<protein>
    <recommendedName>
        <fullName evidence="8">H15 domain-containing protein</fullName>
    </recommendedName>
</protein>
<evidence type="ECO:0000256" key="4">
    <source>
        <dbReference type="ARBA" id="ARBA00023125"/>
    </source>
</evidence>
<evidence type="ECO:0000259" key="8">
    <source>
        <dbReference type="PROSITE" id="PS51504"/>
    </source>
</evidence>
<dbReference type="Gene3D" id="1.10.10.10">
    <property type="entry name" value="Winged helix-like DNA-binding domain superfamily/Winged helix DNA-binding domain"/>
    <property type="match status" value="1"/>
</dbReference>
<gene>
    <name evidence="9" type="ORF">C5167_009898</name>
</gene>
<keyword evidence="4 6" id="KW-0238">DNA-binding</keyword>
<keyword evidence="5 6" id="KW-0539">Nucleus</keyword>
<evidence type="ECO:0000256" key="2">
    <source>
        <dbReference type="ARBA" id="ARBA00004286"/>
    </source>
</evidence>
<dbReference type="SMART" id="SM00526">
    <property type="entry name" value="H15"/>
    <property type="match status" value="1"/>
</dbReference>
<dbReference type="GO" id="GO:0030261">
    <property type="term" value="P:chromosome condensation"/>
    <property type="evidence" value="ECO:0007669"/>
    <property type="project" value="TreeGrafter"/>
</dbReference>
<sequence>MKAAPVSAAEKKSVKEKKEKVPKEKKPKYDKASHPTYFQMIKESLLALNEKAGSSPYAIAKYMEEKHKDVLPANYKKMLGVQLKNCVANQKLIKIKASFKLSDASKKEIKAKAVVPKPKSVKSVAAADDKTKKRKKPTTSSSKSVKSAAVVVPKSKTTAVKKSVTTTAAPKKKKIAAPAKKVALGKKTKKATTPVKAKQSKSIKSPAAKRAKKAGAA</sequence>
<evidence type="ECO:0000313" key="9">
    <source>
        <dbReference type="EMBL" id="RZC66210.1"/>
    </source>
</evidence>
<feature type="domain" description="H15" evidence="8">
    <location>
        <begin position="33"/>
        <end position="103"/>
    </location>
</feature>
<dbReference type="Gramene" id="RZC66210">
    <property type="protein sequence ID" value="RZC66210"/>
    <property type="gene ID" value="C5167_009898"/>
</dbReference>
<dbReference type="SUPFAM" id="SSF46785">
    <property type="entry name" value="Winged helix' DNA-binding domain"/>
    <property type="match status" value="1"/>
</dbReference>
<evidence type="ECO:0000256" key="7">
    <source>
        <dbReference type="SAM" id="MobiDB-lite"/>
    </source>
</evidence>
<dbReference type="AlphaFoldDB" id="A0A4Y7K1L5"/>
<comment type="similarity">
    <text evidence="6">Belongs to the histone H1/H5 family.</text>
</comment>
<evidence type="ECO:0000256" key="3">
    <source>
        <dbReference type="ARBA" id="ARBA00022454"/>
    </source>
</evidence>
<dbReference type="GO" id="GO:0005634">
    <property type="term" value="C:nucleus"/>
    <property type="evidence" value="ECO:0007669"/>
    <property type="project" value="UniProtKB-SubCell"/>
</dbReference>
<dbReference type="PROSITE" id="PS51504">
    <property type="entry name" value="H15"/>
    <property type="match status" value="1"/>
</dbReference>
<dbReference type="PANTHER" id="PTHR11467">
    <property type="entry name" value="HISTONE H1"/>
    <property type="match status" value="1"/>
</dbReference>
<dbReference type="GO" id="GO:0000786">
    <property type="term" value="C:nucleosome"/>
    <property type="evidence" value="ECO:0007669"/>
    <property type="project" value="InterPro"/>
</dbReference>
<dbReference type="GO" id="GO:0031492">
    <property type="term" value="F:nucleosomal DNA binding"/>
    <property type="evidence" value="ECO:0007669"/>
    <property type="project" value="TreeGrafter"/>
</dbReference>
<dbReference type="GO" id="GO:0045910">
    <property type="term" value="P:negative regulation of DNA recombination"/>
    <property type="evidence" value="ECO:0007669"/>
    <property type="project" value="TreeGrafter"/>
</dbReference>
<evidence type="ECO:0000256" key="6">
    <source>
        <dbReference type="RuleBase" id="RU003894"/>
    </source>
</evidence>
<dbReference type="OrthoDB" id="1110759at2759"/>
<keyword evidence="3 6" id="KW-0158">Chromosome</keyword>
<dbReference type="InterPro" id="IPR036390">
    <property type="entry name" value="WH_DNA-bd_sf"/>
</dbReference>
<dbReference type="STRING" id="3469.A0A4Y7K1L5"/>
<keyword evidence="10" id="KW-1185">Reference proteome</keyword>
<dbReference type="PRINTS" id="PR00624">
    <property type="entry name" value="HISTONEH5"/>
</dbReference>
<dbReference type="PANTHER" id="PTHR11467:SF36">
    <property type="entry name" value="HISTONE 24-RELATED"/>
    <property type="match status" value="1"/>
</dbReference>
<dbReference type="GO" id="GO:0006334">
    <property type="term" value="P:nucleosome assembly"/>
    <property type="evidence" value="ECO:0007669"/>
    <property type="project" value="InterPro"/>
</dbReference>
<evidence type="ECO:0000256" key="5">
    <source>
        <dbReference type="ARBA" id="ARBA00023242"/>
    </source>
</evidence>
<dbReference type="InterPro" id="IPR036388">
    <property type="entry name" value="WH-like_DNA-bd_sf"/>
</dbReference>
<evidence type="ECO:0000313" key="10">
    <source>
        <dbReference type="Proteomes" id="UP000316621"/>
    </source>
</evidence>
<feature type="region of interest" description="Disordered" evidence="7">
    <location>
        <begin position="1"/>
        <end position="32"/>
    </location>
</feature>
<name>A0A4Y7K1L5_PAPSO</name>
<dbReference type="EMBL" id="CM010720">
    <property type="protein sequence ID" value="RZC66210.1"/>
    <property type="molecule type" value="Genomic_DNA"/>
</dbReference>
<feature type="compositionally biased region" description="Low complexity" evidence="7">
    <location>
        <begin position="138"/>
        <end position="169"/>
    </location>
</feature>
<evidence type="ECO:0000256" key="1">
    <source>
        <dbReference type="ARBA" id="ARBA00004123"/>
    </source>
</evidence>
<proteinExistence type="inferred from homology"/>
<feature type="region of interest" description="Disordered" evidence="7">
    <location>
        <begin position="118"/>
        <end position="217"/>
    </location>
</feature>
<organism evidence="9 10">
    <name type="scientific">Papaver somniferum</name>
    <name type="common">Opium poppy</name>
    <dbReference type="NCBI Taxonomy" id="3469"/>
    <lineage>
        <taxon>Eukaryota</taxon>
        <taxon>Viridiplantae</taxon>
        <taxon>Streptophyta</taxon>
        <taxon>Embryophyta</taxon>
        <taxon>Tracheophyta</taxon>
        <taxon>Spermatophyta</taxon>
        <taxon>Magnoliopsida</taxon>
        <taxon>Ranunculales</taxon>
        <taxon>Papaveraceae</taxon>
        <taxon>Papaveroideae</taxon>
        <taxon>Papaver</taxon>
    </lineage>
</organism>
<reference evidence="9 10" key="1">
    <citation type="journal article" date="2018" name="Science">
        <title>The opium poppy genome and morphinan production.</title>
        <authorList>
            <person name="Guo L."/>
            <person name="Winzer T."/>
            <person name="Yang X."/>
            <person name="Li Y."/>
            <person name="Ning Z."/>
            <person name="He Z."/>
            <person name="Teodor R."/>
            <person name="Lu Y."/>
            <person name="Bowser T.A."/>
            <person name="Graham I.A."/>
            <person name="Ye K."/>
        </authorList>
    </citation>
    <scope>NUCLEOTIDE SEQUENCE [LARGE SCALE GENOMIC DNA]</scope>
    <source>
        <strain evidence="10">cv. HN1</strain>
        <tissue evidence="9">Leaves</tissue>
    </source>
</reference>
<dbReference type="GO" id="GO:0030527">
    <property type="term" value="F:structural constituent of chromatin"/>
    <property type="evidence" value="ECO:0007669"/>
    <property type="project" value="InterPro"/>
</dbReference>
<dbReference type="Proteomes" id="UP000316621">
    <property type="component" value="Chromosome 6"/>
</dbReference>
<dbReference type="GO" id="GO:0003690">
    <property type="term" value="F:double-stranded DNA binding"/>
    <property type="evidence" value="ECO:0007669"/>
    <property type="project" value="TreeGrafter"/>
</dbReference>
<dbReference type="CDD" id="cd00073">
    <property type="entry name" value="H15"/>
    <property type="match status" value="1"/>
</dbReference>
<comment type="subcellular location">
    <subcellularLocation>
        <location evidence="2">Chromosome</location>
    </subcellularLocation>
    <subcellularLocation>
        <location evidence="1 6">Nucleus</location>
    </subcellularLocation>
</comment>
<accession>A0A4Y7K1L5</accession>
<dbReference type="InterPro" id="IPR005819">
    <property type="entry name" value="H1/H5"/>
</dbReference>
<feature type="compositionally biased region" description="Basic residues" evidence="7">
    <location>
        <begin position="207"/>
        <end position="217"/>
    </location>
</feature>
<dbReference type="Pfam" id="PF00538">
    <property type="entry name" value="Linker_histone"/>
    <property type="match status" value="1"/>
</dbReference>
<dbReference type="InterPro" id="IPR005818">
    <property type="entry name" value="Histone_H1/H5_H15"/>
</dbReference>
<feature type="compositionally biased region" description="Basic and acidic residues" evidence="7">
    <location>
        <begin position="9"/>
        <end position="32"/>
    </location>
</feature>
<feature type="compositionally biased region" description="Low complexity" evidence="7">
    <location>
        <begin position="191"/>
        <end position="206"/>
    </location>
</feature>
<dbReference type="OMA" id="PVYSAMI"/>